<dbReference type="Pfam" id="PF22917">
    <property type="entry name" value="PRISE"/>
    <property type="match status" value="1"/>
</dbReference>
<dbReference type="CDD" id="cd08948">
    <property type="entry name" value="5beta-POR_like_SDR_a"/>
    <property type="match status" value="1"/>
</dbReference>
<evidence type="ECO:0000259" key="1">
    <source>
        <dbReference type="Pfam" id="PF22917"/>
    </source>
</evidence>
<dbReference type="EMBL" id="JAUTXT010000002">
    <property type="protein sequence ID" value="KAK3679189.1"/>
    <property type="molecule type" value="Genomic_DNA"/>
</dbReference>
<organism evidence="2 3">
    <name type="scientific">Recurvomyces mirabilis</name>
    <dbReference type="NCBI Taxonomy" id="574656"/>
    <lineage>
        <taxon>Eukaryota</taxon>
        <taxon>Fungi</taxon>
        <taxon>Dikarya</taxon>
        <taxon>Ascomycota</taxon>
        <taxon>Pezizomycotina</taxon>
        <taxon>Dothideomycetes</taxon>
        <taxon>Dothideomycetidae</taxon>
        <taxon>Mycosphaerellales</taxon>
        <taxon>Teratosphaeriaceae</taxon>
        <taxon>Recurvomyces</taxon>
    </lineage>
</organism>
<gene>
    <name evidence="2" type="ORF">LTR78_000750</name>
</gene>
<protein>
    <recommendedName>
        <fullName evidence="1">PRISE-like Rossmann-fold domain-containing protein</fullName>
    </recommendedName>
</protein>
<comment type="caution">
    <text evidence="2">The sequence shown here is derived from an EMBL/GenBank/DDBJ whole genome shotgun (WGS) entry which is preliminary data.</text>
</comment>
<dbReference type="PANTHER" id="PTHR32487">
    <property type="entry name" value="3-OXO-DELTA(4,5)-STEROID 5-BETA-REDUCTASE"/>
    <property type="match status" value="1"/>
</dbReference>
<dbReference type="SUPFAM" id="SSF51735">
    <property type="entry name" value="NAD(P)-binding Rossmann-fold domains"/>
    <property type="match status" value="1"/>
</dbReference>
<evidence type="ECO:0000313" key="2">
    <source>
        <dbReference type="EMBL" id="KAK3679189.1"/>
    </source>
</evidence>
<dbReference type="InterPro" id="IPR036291">
    <property type="entry name" value="NAD(P)-bd_dom_sf"/>
</dbReference>
<dbReference type="AlphaFoldDB" id="A0AAE0WWF2"/>
<dbReference type="Proteomes" id="UP001274830">
    <property type="component" value="Unassembled WGS sequence"/>
</dbReference>
<feature type="domain" description="PRISE-like Rossmann-fold" evidence="1">
    <location>
        <begin position="11"/>
        <end position="400"/>
    </location>
</feature>
<sequence>MGSANTSGNHALVYGATGIQGWAVINQLLAGYPSKDSFARVTALANRPPSENLLWPKSDKLQVISGVNLLNDGGQAALEKQMKADIPGIETVTHVFFFAYIFTEDPSQEISVNVELLKRAVTAAEYLSSNLKFVLLPTGTKAYGVQCLAEFPFASNLPLSEDLPRIPEPYQSQNFYYNQTDWLESQSKGKQWTWCEVRPDVVVGFVPNNNVYCLAQTLATYLACFRDVEGSGAECAFPGTEKSWRILSNDSSQDVIARFCIHAVLHPEACGQGRAFNVSDNSEPSSWEKKWPVICEFFGLKGTAPPAGGSGPQPGQYLSDHFQQWQDLEKKHGLATGRVGNDRSLAGFQYFIMTMFDFDRQLDLSKQHEAWNSGGKAEEVDSKTAWWTAFERFREAKIIPKAVVDGDVRRIM</sequence>
<dbReference type="Gene3D" id="3.40.50.720">
    <property type="entry name" value="NAD(P)-binding Rossmann-like Domain"/>
    <property type="match status" value="1"/>
</dbReference>
<accession>A0AAE0WWF2</accession>
<proteinExistence type="predicted"/>
<reference evidence="2" key="1">
    <citation type="submission" date="2023-07" db="EMBL/GenBank/DDBJ databases">
        <title>Black Yeasts Isolated from many extreme environments.</title>
        <authorList>
            <person name="Coleine C."/>
            <person name="Stajich J.E."/>
            <person name="Selbmann L."/>
        </authorList>
    </citation>
    <scope>NUCLEOTIDE SEQUENCE</scope>
    <source>
        <strain evidence="2">CCFEE 5485</strain>
    </source>
</reference>
<evidence type="ECO:0000313" key="3">
    <source>
        <dbReference type="Proteomes" id="UP001274830"/>
    </source>
</evidence>
<dbReference type="InterPro" id="IPR055222">
    <property type="entry name" value="PRISE-like_Rossmann-fold"/>
</dbReference>
<name>A0AAE0WWF2_9PEZI</name>
<keyword evidence="3" id="KW-1185">Reference proteome</keyword>
<dbReference type="PANTHER" id="PTHR32487:SF8">
    <property type="entry name" value="NAD-DEPENDENT EPIMERASE_DEHYDRATASE DOMAIN-CONTAINING PROTEIN"/>
    <property type="match status" value="1"/>
</dbReference>